<dbReference type="GO" id="GO:0005524">
    <property type="term" value="F:ATP binding"/>
    <property type="evidence" value="ECO:0007669"/>
    <property type="project" value="UniProtKB-UniRule"/>
</dbReference>
<organism evidence="6 7">
    <name type="scientific">Spirobacillus cienkowskii</name>
    <dbReference type="NCBI Taxonomy" id="495820"/>
    <lineage>
        <taxon>Bacteria</taxon>
        <taxon>Pseudomonadati</taxon>
        <taxon>Bdellovibrionota</taxon>
        <taxon>Oligoflexia</taxon>
        <taxon>Silvanigrellales</taxon>
        <taxon>Spirobacillus</taxon>
    </lineage>
</organism>
<accession>A0A369KYS6</accession>
<evidence type="ECO:0000313" key="6">
    <source>
        <dbReference type="EMBL" id="RDB36883.1"/>
    </source>
</evidence>
<dbReference type="InterPro" id="IPR052032">
    <property type="entry name" value="ATP-dep_AA_Ligase"/>
</dbReference>
<feature type="domain" description="ATP-grasp" evidence="5">
    <location>
        <begin position="117"/>
        <end position="317"/>
    </location>
</feature>
<dbReference type="GO" id="GO:0046872">
    <property type="term" value="F:metal ion binding"/>
    <property type="evidence" value="ECO:0007669"/>
    <property type="project" value="InterPro"/>
</dbReference>
<dbReference type="Proteomes" id="UP000253934">
    <property type="component" value="Unassembled WGS sequence"/>
</dbReference>
<evidence type="ECO:0000256" key="1">
    <source>
        <dbReference type="ARBA" id="ARBA00022598"/>
    </source>
</evidence>
<dbReference type="PROSITE" id="PS50975">
    <property type="entry name" value="ATP_GRASP"/>
    <property type="match status" value="1"/>
</dbReference>
<evidence type="ECO:0000256" key="2">
    <source>
        <dbReference type="ARBA" id="ARBA00022741"/>
    </source>
</evidence>
<sequence length="421" mass="48163">MPTKNINNAGLVCIVDAYSTGKKLVSEFLKFGTICIHIKSSQKNALDPRRPEFYEEIQFDGNIHELQKTIKQFSPQHIIAGSEMGIELADKLIDNLNIRNACNPKTTHYRRNKYAMHECLRKNNLSSIQQLKSDNKNKIVEWCLNLKKWPVVIKPLNSAASDGVTICETIDEVKTAIEKILKQENRLGIKNEEILAQEFLDGTQYFVNTVSWNGEHFISDIWIQKRKRLPGKAFLFESMALCDREGQIEEHLAKYTIEILNTLQLTHGAAHNEIMWTEKGPVLIELNARLMGGAIEDSSFKSALGYTQAELLAIAYLDSNTFLKKYANKKYNLKNNLTEISFLFSKNGTLKNFTKKHAIEKMESFHSFYGLPPPGTQVIKTEDTLGNPGYVYLLHQNNHVINKNLNQILEWQNNDEIFIID</sequence>
<dbReference type="Pfam" id="PF13535">
    <property type="entry name" value="ATP-grasp_4"/>
    <property type="match status" value="1"/>
</dbReference>
<keyword evidence="1" id="KW-0436">Ligase</keyword>
<dbReference type="GO" id="GO:0016874">
    <property type="term" value="F:ligase activity"/>
    <property type="evidence" value="ECO:0007669"/>
    <property type="project" value="UniProtKB-KW"/>
</dbReference>
<dbReference type="InterPro" id="IPR011761">
    <property type="entry name" value="ATP-grasp"/>
</dbReference>
<gene>
    <name evidence="6" type="ORF">DCC88_02770</name>
</gene>
<evidence type="ECO:0000313" key="7">
    <source>
        <dbReference type="Proteomes" id="UP000253934"/>
    </source>
</evidence>
<dbReference type="AlphaFoldDB" id="A0A369KYS6"/>
<reference evidence="6" key="1">
    <citation type="submission" date="2018-04" db="EMBL/GenBank/DDBJ databases">
        <title>Draft genome sequence of the Candidatus Spirobacillus cienkowskii, a pathogen of freshwater Daphnia species, reconstructed from hemolymph metagenomic reads.</title>
        <authorList>
            <person name="Bresciani L."/>
            <person name="Lemos L.N."/>
            <person name="Wale N."/>
            <person name="Lin J.Y."/>
            <person name="Fernandes G.R."/>
            <person name="Duffy M.A."/>
            <person name="Rodrigues J.M."/>
        </authorList>
    </citation>
    <scope>NUCLEOTIDE SEQUENCE [LARGE SCALE GENOMIC DNA]</scope>
    <source>
        <strain evidence="6">Binning01</strain>
    </source>
</reference>
<dbReference type="PANTHER" id="PTHR43585:SF2">
    <property type="entry name" value="ATP-GRASP ENZYME FSQD"/>
    <property type="match status" value="1"/>
</dbReference>
<dbReference type="SUPFAM" id="SSF56059">
    <property type="entry name" value="Glutathione synthetase ATP-binding domain-like"/>
    <property type="match status" value="1"/>
</dbReference>
<dbReference type="EMBL" id="QOVW01000019">
    <property type="protein sequence ID" value="RDB36883.1"/>
    <property type="molecule type" value="Genomic_DNA"/>
</dbReference>
<dbReference type="PANTHER" id="PTHR43585">
    <property type="entry name" value="FUMIPYRROLE BIOSYNTHESIS PROTEIN C"/>
    <property type="match status" value="1"/>
</dbReference>
<dbReference type="Gene3D" id="3.30.470.20">
    <property type="entry name" value="ATP-grasp fold, B domain"/>
    <property type="match status" value="1"/>
</dbReference>
<dbReference type="NCBIfam" id="NF005543">
    <property type="entry name" value="PRK07206.1"/>
    <property type="match status" value="1"/>
</dbReference>
<name>A0A369KYS6_9BACT</name>
<evidence type="ECO:0000256" key="3">
    <source>
        <dbReference type="ARBA" id="ARBA00022840"/>
    </source>
</evidence>
<evidence type="ECO:0000259" key="5">
    <source>
        <dbReference type="PROSITE" id="PS50975"/>
    </source>
</evidence>
<proteinExistence type="predicted"/>
<keyword evidence="7" id="KW-1185">Reference proteome</keyword>
<keyword evidence="3 4" id="KW-0067">ATP-binding</keyword>
<protein>
    <submittedName>
        <fullName evidence="6">ATP-grasp domain-containing protein</fullName>
    </submittedName>
</protein>
<keyword evidence="2 4" id="KW-0547">Nucleotide-binding</keyword>
<evidence type="ECO:0000256" key="4">
    <source>
        <dbReference type="PROSITE-ProRule" id="PRU00409"/>
    </source>
</evidence>
<comment type="caution">
    <text evidence="6">The sequence shown here is derived from an EMBL/GenBank/DDBJ whole genome shotgun (WGS) entry which is preliminary data.</text>
</comment>